<dbReference type="SUPFAM" id="SSF54768">
    <property type="entry name" value="dsRNA-binding domain-like"/>
    <property type="match status" value="1"/>
</dbReference>
<dbReference type="InterPro" id="IPR020568">
    <property type="entry name" value="Ribosomal_Su5_D2-typ_SF"/>
</dbReference>
<evidence type="ECO:0000259" key="5">
    <source>
        <dbReference type="PROSITE" id="PS50881"/>
    </source>
</evidence>
<dbReference type="InParanoid" id="A0A0G4FN88"/>
<dbReference type="PANTHER" id="PTHR48277">
    <property type="entry name" value="MITOCHONDRIAL RIBOSOMAL PROTEIN S5"/>
    <property type="match status" value="1"/>
</dbReference>
<dbReference type="GO" id="GO:0003723">
    <property type="term" value="F:RNA binding"/>
    <property type="evidence" value="ECO:0007669"/>
    <property type="project" value="UniProtKB-UniRule"/>
</dbReference>
<gene>
    <name evidence="6" type="ORF">Vbra_21519</name>
</gene>
<protein>
    <recommendedName>
        <fullName evidence="8">S5 DRBM domain-containing protein</fullName>
    </recommendedName>
</protein>
<name>A0A0G4FN88_VITBC</name>
<keyword evidence="2" id="KW-0689">Ribosomal protein</keyword>
<dbReference type="PROSITE" id="PS50881">
    <property type="entry name" value="S5_DSRBD"/>
    <property type="match status" value="1"/>
</dbReference>
<dbReference type="Pfam" id="PF00333">
    <property type="entry name" value="Ribosomal_S5"/>
    <property type="match status" value="1"/>
</dbReference>
<feature type="domain" description="S5 DRBM" evidence="5">
    <location>
        <begin position="579"/>
        <end position="642"/>
    </location>
</feature>
<evidence type="ECO:0000256" key="2">
    <source>
        <dbReference type="PROSITE-ProRule" id="PRU00268"/>
    </source>
</evidence>
<evidence type="ECO:0000256" key="1">
    <source>
        <dbReference type="PROSITE-ProRule" id="PRU00266"/>
    </source>
</evidence>
<keyword evidence="1" id="KW-0694">RNA-binding</keyword>
<dbReference type="Gene3D" id="3.30.160.20">
    <property type="match status" value="1"/>
</dbReference>
<accession>A0A0G4FN88</accession>
<organism evidence="6 7">
    <name type="scientific">Vitrella brassicaformis (strain CCMP3155)</name>
    <dbReference type="NCBI Taxonomy" id="1169540"/>
    <lineage>
        <taxon>Eukaryota</taxon>
        <taxon>Sar</taxon>
        <taxon>Alveolata</taxon>
        <taxon>Colpodellida</taxon>
        <taxon>Vitrellaceae</taxon>
        <taxon>Vitrella</taxon>
    </lineage>
</organism>
<keyword evidence="2" id="KW-0687">Ribonucleoprotein</keyword>
<dbReference type="InterPro" id="IPR000851">
    <property type="entry name" value="Ribosomal_uS5"/>
</dbReference>
<dbReference type="InterPro" id="IPR014720">
    <property type="entry name" value="dsRBD_dom"/>
</dbReference>
<dbReference type="FunCoup" id="A0A0G4FN88">
    <property type="interactions" value="38"/>
</dbReference>
<dbReference type="AlphaFoldDB" id="A0A0G4FN88"/>
<dbReference type="SUPFAM" id="SSF54211">
    <property type="entry name" value="Ribosomal protein S5 domain 2-like"/>
    <property type="match status" value="1"/>
</dbReference>
<dbReference type="PhylomeDB" id="A0A0G4FN88"/>
<dbReference type="OrthoDB" id="309483at2759"/>
<proteinExistence type="predicted"/>
<feature type="compositionally biased region" description="Basic residues" evidence="3">
    <location>
        <begin position="1"/>
        <end position="17"/>
    </location>
</feature>
<reference evidence="6 7" key="1">
    <citation type="submission" date="2014-11" db="EMBL/GenBank/DDBJ databases">
        <authorList>
            <person name="Zhu J."/>
            <person name="Qi W."/>
            <person name="Song R."/>
        </authorList>
    </citation>
    <scope>NUCLEOTIDE SEQUENCE [LARGE SCALE GENOMIC DNA]</scope>
</reference>
<evidence type="ECO:0000256" key="3">
    <source>
        <dbReference type="SAM" id="MobiDB-lite"/>
    </source>
</evidence>
<evidence type="ECO:0000259" key="4">
    <source>
        <dbReference type="PROSITE" id="PS50137"/>
    </source>
</evidence>
<dbReference type="Gene3D" id="3.30.230.10">
    <property type="match status" value="1"/>
</dbReference>
<evidence type="ECO:0000313" key="6">
    <source>
        <dbReference type="EMBL" id="CEM15709.1"/>
    </source>
</evidence>
<dbReference type="InterPro" id="IPR014721">
    <property type="entry name" value="Ribsml_uS5_D2-typ_fold_subgr"/>
</dbReference>
<feature type="region of interest" description="Disordered" evidence="3">
    <location>
        <begin position="162"/>
        <end position="181"/>
    </location>
</feature>
<dbReference type="GO" id="GO:0003735">
    <property type="term" value="F:structural constituent of ribosome"/>
    <property type="evidence" value="ECO:0007669"/>
    <property type="project" value="UniProtKB-UniRule"/>
</dbReference>
<feature type="region of interest" description="Disordered" evidence="3">
    <location>
        <begin position="1"/>
        <end position="38"/>
    </location>
</feature>
<sequence length="854" mass="97263">MQHCHHCCSSPGRRRPSRALLPSSWHRGTGQQQRHLLGGATANKLRRAVWGEIRDKHLDEHIEAGKPSAIRRDKERFLRQIKEAQEGLSGLFGDEGRNDIQQQQQQMGDGKDLHSEARDVSLSALRIYKLLRPESKPFYREDSMLGLETKLNSLLMAQAPAAAPGTAQSEGDHNGALVPSAAGNSKAVDPLSFNLPVVNPNAFAIALEAATRSLAEDLHHICQVLGVDNLPTSDDPLRFRKTIDALFHSFRLRKDPSYVDEWMERCWHRLAPLLPKEIRERDTQEIAEWLRGHLTRVVKNQSMAHKEIHLHSKPRDGVEWYDFGEDFMYDDFPLPADMIDERNLKDAFPLDKAGEYFTSTAKLLQMGDENVSDLADQFQSLCNDLETIGLRNWLTMDIAELAEYLPSGDLPQIDASPRDRETARLLLKAAARGKANLLEFDALDPYKLLHRFEPTDVSAELSSLPENRHLSDEMIDQLFDIQGACRSLGRKGSSSSSIIADHSVDEAFRKRHGKTPMEVLVDHEMSHVKTAGPLEWVEQDGEIVKWTWRKPANALYDAKRDRYVREQEGIDPLLKIDELRQTQLHIARMGSMCSDGRLYYYRSIVCVGNGRGLVGFGVGFGESPKEARADAALKALQHMEFVDLDRARTLNTPVYGREYGSHFKIIGRPIGRGIRANRKFLPILYLIGLDNCRVTFPKHESKWFTRIRAIRRALDMIQSRRTMANATGKKYSLLVAPGSHWVHWPDRWFRPIFKEHKERIAKIKEERKRTFRKGFRSTVHPVLPSEVKPEVPYYAWKTPLYKYYKQTKLKRAKELASADLAKTSDVTTNSTGSAIALPVKLGGDRQQQQQQLTY</sequence>
<dbReference type="GO" id="GO:0005840">
    <property type="term" value="C:ribosome"/>
    <property type="evidence" value="ECO:0007669"/>
    <property type="project" value="UniProtKB-KW"/>
</dbReference>
<dbReference type="PROSITE" id="PS50137">
    <property type="entry name" value="DS_RBD"/>
    <property type="match status" value="1"/>
</dbReference>
<feature type="domain" description="DRBM" evidence="4">
    <location>
        <begin position="616"/>
        <end position="641"/>
    </location>
</feature>
<dbReference type="GO" id="GO:1990904">
    <property type="term" value="C:ribonucleoprotein complex"/>
    <property type="evidence" value="ECO:0007669"/>
    <property type="project" value="UniProtKB-UniRule"/>
</dbReference>
<dbReference type="InterPro" id="IPR013810">
    <property type="entry name" value="Ribosomal_uS5_N"/>
</dbReference>
<keyword evidence="7" id="KW-1185">Reference proteome</keyword>
<evidence type="ECO:0008006" key="8">
    <source>
        <dbReference type="Google" id="ProtNLM"/>
    </source>
</evidence>
<dbReference type="EMBL" id="CDMY01000468">
    <property type="protein sequence ID" value="CEM15709.1"/>
    <property type="molecule type" value="Genomic_DNA"/>
</dbReference>
<dbReference type="OMA" id="HYCTSHW"/>
<dbReference type="VEuPathDB" id="CryptoDB:Vbra_21519"/>
<dbReference type="GO" id="GO:0006412">
    <property type="term" value="P:translation"/>
    <property type="evidence" value="ECO:0007669"/>
    <property type="project" value="InterPro"/>
</dbReference>
<dbReference type="Proteomes" id="UP000041254">
    <property type="component" value="Unassembled WGS sequence"/>
</dbReference>
<evidence type="ECO:0000313" key="7">
    <source>
        <dbReference type="Proteomes" id="UP000041254"/>
    </source>
</evidence>
<dbReference type="PANTHER" id="PTHR48277:SF1">
    <property type="entry name" value="MITOCHONDRIAL RIBOSOMAL PROTEIN S5"/>
    <property type="match status" value="1"/>
</dbReference>
<dbReference type="STRING" id="1169540.A0A0G4FN88"/>